<evidence type="ECO:0000256" key="1">
    <source>
        <dbReference type="SAM" id="MobiDB-lite"/>
    </source>
</evidence>
<gene>
    <name evidence="3" type="ORF">C0Q88_07280</name>
</gene>
<reference evidence="3 4" key="1">
    <citation type="submission" date="2017-12" db="EMBL/GenBank/DDBJ databases">
        <title>Draft genome sequence of Ralstonia pickettii 52.</title>
        <authorList>
            <person name="Zheng B."/>
        </authorList>
    </citation>
    <scope>NUCLEOTIDE SEQUENCE [LARGE SCALE GENOMIC DNA]</scope>
    <source>
        <strain evidence="3 4">52</strain>
    </source>
</reference>
<dbReference type="SUPFAM" id="SSF47413">
    <property type="entry name" value="lambda repressor-like DNA-binding domains"/>
    <property type="match status" value="1"/>
</dbReference>
<dbReference type="Gene3D" id="1.10.260.40">
    <property type="entry name" value="lambda repressor-like DNA-binding domains"/>
    <property type="match status" value="1"/>
</dbReference>
<evidence type="ECO:0000313" key="3">
    <source>
        <dbReference type="EMBL" id="PLC44473.1"/>
    </source>
</evidence>
<feature type="domain" description="HTH cro/C1-type" evidence="2">
    <location>
        <begin position="42"/>
        <end position="89"/>
    </location>
</feature>
<evidence type="ECO:0000313" key="4">
    <source>
        <dbReference type="Proteomes" id="UP000234456"/>
    </source>
</evidence>
<dbReference type="EMBL" id="PKQE01000001">
    <property type="protein sequence ID" value="PLC44473.1"/>
    <property type="molecule type" value="Genomic_DNA"/>
</dbReference>
<dbReference type="InterPro" id="IPR010982">
    <property type="entry name" value="Lambda_DNA-bd_dom_sf"/>
</dbReference>
<feature type="region of interest" description="Disordered" evidence="1">
    <location>
        <begin position="1"/>
        <end position="22"/>
    </location>
</feature>
<dbReference type="Pfam" id="PF01381">
    <property type="entry name" value="HTH_3"/>
    <property type="match status" value="1"/>
</dbReference>
<dbReference type="SMART" id="SM00530">
    <property type="entry name" value="HTH_XRE"/>
    <property type="match status" value="1"/>
</dbReference>
<sequence>MTETNNVKRRGPRAGTMLPPAPKRGEIPRVADYVGHMLAISGKTQKELADELGFSTPNMVSMIKSGRAKVPIQKVGQLAKALNVDPVYFLQLVLREYQPETWEAIEGVFANQHVLTANEVEIIDTLRAAKLPNPKLASNADKKRFQEFMAGFGSDNALPKHK</sequence>
<protein>
    <recommendedName>
        <fullName evidence="2">HTH cro/C1-type domain-containing protein</fullName>
    </recommendedName>
</protein>
<dbReference type="GO" id="GO:0003677">
    <property type="term" value="F:DNA binding"/>
    <property type="evidence" value="ECO:0007669"/>
    <property type="project" value="InterPro"/>
</dbReference>
<evidence type="ECO:0000259" key="2">
    <source>
        <dbReference type="PROSITE" id="PS50943"/>
    </source>
</evidence>
<organism evidence="3 4">
    <name type="scientific">Ralstonia pickettii</name>
    <name type="common">Burkholderia pickettii</name>
    <dbReference type="NCBI Taxonomy" id="329"/>
    <lineage>
        <taxon>Bacteria</taxon>
        <taxon>Pseudomonadati</taxon>
        <taxon>Pseudomonadota</taxon>
        <taxon>Betaproteobacteria</taxon>
        <taxon>Burkholderiales</taxon>
        <taxon>Burkholderiaceae</taxon>
        <taxon>Ralstonia</taxon>
    </lineage>
</organism>
<dbReference type="CDD" id="cd00093">
    <property type="entry name" value="HTH_XRE"/>
    <property type="match status" value="1"/>
</dbReference>
<dbReference type="Proteomes" id="UP000234456">
    <property type="component" value="Unassembled WGS sequence"/>
</dbReference>
<dbReference type="AlphaFoldDB" id="A0A2N4TXS4"/>
<proteinExistence type="predicted"/>
<dbReference type="PROSITE" id="PS50943">
    <property type="entry name" value="HTH_CROC1"/>
    <property type="match status" value="1"/>
</dbReference>
<accession>A0A2N4TXS4</accession>
<dbReference type="InterPro" id="IPR001387">
    <property type="entry name" value="Cro/C1-type_HTH"/>
</dbReference>
<dbReference type="RefSeq" id="WP_102064885.1">
    <property type="nucleotide sequence ID" value="NZ_PKQE01000001.1"/>
</dbReference>
<dbReference type="OrthoDB" id="9182717at2"/>
<name>A0A2N4TXS4_RALPI</name>
<comment type="caution">
    <text evidence="3">The sequence shown here is derived from an EMBL/GenBank/DDBJ whole genome shotgun (WGS) entry which is preliminary data.</text>
</comment>